<keyword evidence="1" id="KW-0472">Membrane</keyword>
<organism evidence="2 4">
    <name type="scientific">Streptomyces leeuwenhoekii</name>
    <dbReference type="NCBI Taxonomy" id="1437453"/>
    <lineage>
        <taxon>Bacteria</taxon>
        <taxon>Bacillati</taxon>
        <taxon>Actinomycetota</taxon>
        <taxon>Actinomycetes</taxon>
        <taxon>Kitasatosporales</taxon>
        <taxon>Streptomycetaceae</taxon>
        <taxon>Streptomyces</taxon>
    </lineage>
</organism>
<evidence type="ECO:0000313" key="5">
    <source>
        <dbReference type="Proteomes" id="UP000037274"/>
    </source>
</evidence>
<dbReference type="KEGG" id="sle:sle_45150"/>
<dbReference type="Proteomes" id="UP000035016">
    <property type="component" value="Chromosome Chromosome"/>
</dbReference>
<evidence type="ECO:0000313" key="3">
    <source>
        <dbReference type="EMBL" id="KMS73417.1"/>
    </source>
</evidence>
<evidence type="ECO:0000256" key="1">
    <source>
        <dbReference type="SAM" id="Phobius"/>
    </source>
</evidence>
<keyword evidence="1" id="KW-1133">Transmembrane helix</keyword>
<dbReference type="PATRIC" id="fig|1437453.5.peg.477"/>
<dbReference type="EMBL" id="LFEH01000101">
    <property type="protein sequence ID" value="KMS73417.1"/>
    <property type="molecule type" value="Genomic_DNA"/>
</dbReference>
<name>A0A0F7VZE3_STRLW</name>
<sequence>MYLLVAVAAPLSRRGAHRDAPAWRMPLWPAMPVLLIVVLAYILTRQEAVHLLWTGGITAIATLYRALHLRPRRDTRRLVSIPEDARP</sequence>
<protein>
    <submittedName>
        <fullName evidence="2">Amino Acid Transporter</fullName>
    </submittedName>
</protein>
<dbReference type="Proteomes" id="UP000037274">
    <property type="component" value="Unassembled WGS sequence"/>
</dbReference>
<evidence type="ECO:0000313" key="4">
    <source>
        <dbReference type="Proteomes" id="UP000035016"/>
    </source>
</evidence>
<proteinExistence type="predicted"/>
<reference evidence="2 4" key="1">
    <citation type="submission" date="2015-02" db="EMBL/GenBank/DDBJ databases">
        <authorList>
            <person name="Gomez-Escribano P.J."/>
        </authorList>
    </citation>
    <scope>NUCLEOTIDE SEQUENCE [LARGE SCALE GENOMIC DNA]</scope>
    <source>
        <strain evidence="2">C34</strain>
        <strain evidence="4">C34 (DSM 42122 / NRRL B-24963)</strain>
    </source>
</reference>
<keyword evidence="1" id="KW-0812">Transmembrane</keyword>
<gene>
    <name evidence="2" type="primary">sle_45150</name>
    <name evidence="3" type="ORF">ACH49_23135</name>
</gene>
<accession>A0A0F7VZE3</accession>
<keyword evidence="5" id="KW-1185">Reference proteome</keyword>
<feature type="transmembrane region" description="Helical" evidence="1">
    <location>
        <begin position="22"/>
        <end position="42"/>
    </location>
</feature>
<dbReference type="AlphaFoldDB" id="A0A0F7VZE3"/>
<reference evidence="3 5" key="2">
    <citation type="submission" date="2015-06" db="EMBL/GenBank/DDBJ databases">
        <title>Draft genome sequence of Streptomyces leeuwenhoekii C58, which produces the novel lasso peptide, chaxapeptin.</title>
        <authorList>
            <person name="Yi Y."/>
            <person name="Hai D."/>
            <person name="Jaspars M."/>
            <person name="Sheng H."/>
            <person name="Rateb M.E."/>
            <person name="Bull A."/>
            <person name="Goodfellow M."/>
            <person name="Asenjo J.A."/>
            <person name="Ebel R."/>
        </authorList>
    </citation>
    <scope>NUCLEOTIDE SEQUENCE [LARGE SCALE GENOMIC DNA]</scope>
    <source>
        <strain evidence="3 5">C58</strain>
    </source>
</reference>
<dbReference type="EMBL" id="LN831790">
    <property type="protein sequence ID" value="CQR63973.1"/>
    <property type="molecule type" value="Genomic_DNA"/>
</dbReference>
<evidence type="ECO:0000313" key="2">
    <source>
        <dbReference type="EMBL" id="CQR63973.1"/>
    </source>
</evidence>
<feature type="transmembrane region" description="Helical" evidence="1">
    <location>
        <begin position="48"/>
        <end position="67"/>
    </location>
</feature>